<evidence type="ECO:0000313" key="2">
    <source>
        <dbReference type="RefSeq" id="XP_056841964.1"/>
    </source>
</evidence>
<dbReference type="Proteomes" id="UP000504610">
    <property type="component" value="Chromosome 5"/>
</dbReference>
<sequence length="135" mass="15370">MVAFTEKLGVCDSVGLVATIWRKLKKFGVDSLPKICFPWSCLVPHYHHHDCHYHRPCVEVSGPRDKGPPVKVELRIWPTQSVLFPCGCDIDAQEKVWLVDVIGFSVGSFLYRWQLVFLLINFASGREHFVSSPCL</sequence>
<keyword evidence="1" id="KW-1185">Reference proteome</keyword>
<reference evidence="2" key="2">
    <citation type="submission" date="2025-08" db="UniProtKB">
        <authorList>
            <consortium name="RefSeq"/>
        </authorList>
    </citation>
    <scope>IDENTIFICATION</scope>
    <source>
        <tissue evidence="2">Leaf</tissue>
    </source>
</reference>
<accession>A0A9W3BRU9</accession>
<evidence type="ECO:0000313" key="1">
    <source>
        <dbReference type="Proteomes" id="UP000504610"/>
    </source>
</evidence>
<reference evidence="1" key="1">
    <citation type="journal article" date="2019" name="Database">
        <title>The radish genome database (RadishGD): an integrated information resource for radish genomics.</title>
        <authorList>
            <person name="Yu H.J."/>
            <person name="Baek S."/>
            <person name="Lee Y.J."/>
            <person name="Cho A."/>
            <person name="Mun J.H."/>
        </authorList>
    </citation>
    <scope>NUCLEOTIDE SEQUENCE [LARGE SCALE GENOMIC DNA]</scope>
    <source>
        <strain evidence="1">cv. WK10039</strain>
    </source>
</reference>
<gene>
    <name evidence="2" type="primary">LOC108861724</name>
</gene>
<organism evidence="1 2">
    <name type="scientific">Raphanus sativus</name>
    <name type="common">Radish</name>
    <name type="synonym">Raphanus raphanistrum var. sativus</name>
    <dbReference type="NCBI Taxonomy" id="3726"/>
    <lineage>
        <taxon>Eukaryota</taxon>
        <taxon>Viridiplantae</taxon>
        <taxon>Streptophyta</taxon>
        <taxon>Embryophyta</taxon>
        <taxon>Tracheophyta</taxon>
        <taxon>Spermatophyta</taxon>
        <taxon>Magnoliopsida</taxon>
        <taxon>eudicotyledons</taxon>
        <taxon>Gunneridae</taxon>
        <taxon>Pentapetalae</taxon>
        <taxon>rosids</taxon>
        <taxon>malvids</taxon>
        <taxon>Brassicales</taxon>
        <taxon>Brassicaceae</taxon>
        <taxon>Brassiceae</taxon>
        <taxon>Raphanus</taxon>
    </lineage>
</organism>
<dbReference type="KEGG" id="rsz:108861724"/>
<dbReference type="AlphaFoldDB" id="A0A9W3BRU9"/>
<protein>
    <submittedName>
        <fullName evidence="2">Uncharacterized protein LOC108861724</fullName>
    </submittedName>
</protein>
<proteinExistence type="predicted"/>
<name>A0A9W3BRU9_RAPSA</name>
<dbReference type="RefSeq" id="XP_056841964.1">
    <property type="nucleotide sequence ID" value="XM_056985984.1"/>
</dbReference>
<dbReference type="GeneID" id="108861724"/>